<dbReference type="Proteomes" id="UP000184499">
    <property type="component" value="Unassembled WGS sequence"/>
</dbReference>
<gene>
    <name evidence="2" type="ORF">ASPBRDRAFT_49184</name>
</gene>
<dbReference type="PANTHER" id="PTHR24148:SF64">
    <property type="entry name" value="HETEROKARYON INCOMPATIBILITY DOMAIN-CONTAINING PROTEIN"/>
    <property type="match status" value="1"/>
</dbReference>
<reference evidence="3" key="1">
    <citation type="journal article" date="2017" name="Genome Biol.">
        <title>Comparative genomics reveals high biological diversity and specific adaptations in the industrially and medically important fungal genus Aspergillus.</title>
        <authorList>
            <person name="de Vries R.P."/>
            <person name="Riley R."/>
            <person name="Wiebenga A."/>
            <person name="Aguilar-Osorio G."/>
            <person name="Amillis S."/>
            <person name="Uchima C.A."/>
            <person name="Anderluh G."/>
            <person name="Asadollahi M."/>
            <person name="Askin M."/>
            <person name="Barry K."/>
            <person name="Battaglia E."/>
            <person name="Bayram O."/>
            <person name="Benocci T."/>
            <person name="Braus-Stromeyer S.A."/>
            <person name="Caldana C."/>
            <person name="Canovas D."/>
            <person name="Cerqueira G.C."/>
            <person name="Chen F."/>
            <person name="Chen W."/>
            <person name="Choi C."/>
            <person name="Clum A."/>
            <person name="Dos Santos R.A."/>
            <person name="Damasio A.R."/>
            <person name="Diallinas G."/>
            <person name="Emri T."/>
            <person name="Fekete E."/>
            <person name="Flipphi M."/>
            <person name="Freyberg S."/>
            <person name="Gallo A."/>
            <person name="Gournas C."/>
            <person name="Habgood R."/>
            <person name="Hainaut M."/>
            <person name="Harispe M.L."/>
            <person name="Henrissat B."/>
            <person name="Hilden K.S."/>
            <person name="Hope R."/>
            <person name="Hossain A."/>
            <person name="Karabika E."/>
            <person name="Karaffa L."/>
            <person name="Karanyi Z."/>
            <person name="Krasevec N."/>
            <person name="Kuo A."/>
            <person name="Kusch H."/>
            <person name="LaButti K."/>
            <person name="Lagendijk E.L."/>
            <person name="Lapidus A."/>
            <person name="Levasseur A."/>
            <person name="Lindquist E."/>
            <person name="Lipzen A."/>
            <person name="Logrieco A.F."/>
            <person name="MacCabe A."/>
            <person name="Maekelae M.R."/>
            <person name="Malavazi I."/>
            <person name="Melin P."/>
            <person name="Meyer V."/>
            <person name="Mielnichuk N."/>
            <person name="Miskei M."/>
            <person name="Molnar A.P."/>
            <person name="Mule G."/>
            <person name="Ngan C.Y."/>
            <person name="Orejas M."/>
            <person name="Orosz E."/>
            <person name="Ouedraogo J.P."/>
            <person name="Overkamp K.M."/>
            <person name="Park H.-S."/>
            <person name="Perrone G."/>
            <person name="Piumi F."/>
            <person name="Punt P.J."/>
            <person name="Ram A.F."/>
            <person name="Ramon A."/>
            <person name="Rauscher S."/>
            <person name="Record E."/>
            <person name="Riano-Pachon D.M."/>
            <person name="Robert V."/>
            <person name="Roehrig J."/>
            <person name="Ruller R."/>
            <person name="Salamov A."/>
            <person name="Salih N.S."/>
            <person name="Samson R.A."/>
            <person name="Sandor E."/>
            <person name="Sanguinetti M."/>
            <person name="Schuetze T."/>
            <person name="Sepcic K."/>
            <person name="Shelest E."/>
            <person name="Sherlock G."/>
            <person name="Sophianopoulou V."/>
            <person name="Squina F.M."/>
            <person name="Sun H."/>
            <person name="Susca A."/>
            <person name="Todd R.B."/>
            <person name="Tsang A."/>
            <person name="Unkles S.E."/>
            <person name="van de Wiele N."/>
            <person name="van Rossen-Uffink D."/>
            <person name="Oliveira J.V."/>
            <person name="Vesth T.C."/>
            <person name="Visser J."/>
            <person name="Yu J.-H."/>
            <person name="Zhou M."/>
            <person name="Andersen M.R."/>
            <person name="Archer D.B."/>
            <person name="Baker S.E."/>
            <person name="Benoit I."/>
            <person name="Brakhage A.A."/>
            <person name="Braus G.H."/>
            <person name="Fischer R."/>
            <person name="Frisvad J.C."/>
            <person name="Goldman G.H."/>
            <person name="Houbraken J."/>
            <person name="Oakley B."/>
            <person name="Pocsi I."/>
            <person name="Scazzocchio C."/>
            <person name="Seiboth B."/>
            <person name="vanKuyk P.A."/>
            <person name="Wortman J."/>
            <person name="Dyer P.S."/>
            <person name="Grigoriev I.V."/>
        </authorList>
    </citation>
    <scope>NUCLEOTIDE SEQUENCE [LARGE SCALE GENOMIC DNA]</scope>
    <source>
        <strain evidence="3">CBS 101740 / IMI 381727 / IBT 21946</strain>
    </source>
</reference>
<dbReference type="EMBL" id="KV878701">
    <property type="protein sequence ID" value="OJJ66097.1"/>
    <property type="molecule type" value="Genomic_DNA"/>
</dbReference>
<evidence type="ECO:0000313" key="3">
    <source>
        <dbReference type="Proteomes" id="UP000184499"/>
    </source>
</evidence>
<dbReference type="RefSeq" id="XP_067473347.1">
    <property type="nucleotide sequence ID" value="XM_067626269.1"/>
</dbReference>
<dbReference type="OMA" id="VYGIMGA"/>
<evidence type="ECO:0000313" key="2">
    <source>
        <dbReference type="EMBL" id="OJJ66097.1"/>
    </source>
</evidence>
<keyword evidence="3" id="KW-1185">Reference proteome</keyword>
<dbReference type="PANTHER" id="PTHR24148">
    <property type="entry name" value="ANKYRIN REPEAT DOMAIN-CONTAINING PROTEIN 39 HOMOLOG-RELATED"/>
    <property type="match status" value="1"/>
</dbReference>
<accession>A0A1L9U346</accession>
<dbReference type="AlphaFoldDB" id="A0A1L9U346"/>
<dbReference type="OrthoDB" id="2157530at2759"/>
<dbReference type="InterPro" id="IPR010730">
    <property type="entry name" value="HET"/>
</dbReference>
<dbReference type="Pfam" id="PF06985">
    <property type="entry name" value="HET"/>
    <property type="match status" value="1"/>
</dbReference>
<proteinExistence type="predicted"/>
<dbReference type="VEuPathDB" id="FungiDB:ASPBRDRAFT_49184"/>
<name>A0A1L9U346_ASPBC</name>
<dbReference type="InterPro" id="IPR052895">
    <property type="entry name" value="HetReg/Transcr_Mod"/>
</dbReference>
<evidence type="ECO:0000259" key="1">
    <source>
        <dbReference type="Pfam" id="PF06985"/>
    </source>
</evidence>
<protein>
    <recommendedName>
        <fullName evidence="1">Heterokaryon incompatibility domain-containing protein</fullName>
    </recommendedName>
</protein>
<dbReference type="GeneID" id="93578757"/>
<dbReference type="STRING" id="767769.A0A1L9U346"/>
<sequence>MASSTVRFNQWTHPWETDVKQSSHLLMPTFATVPVLSSSKLHNELWSFSGPQFITDFRRKTVSKPRPVTPSEQAKLYPSRLVTPDGTSVHTQHPYPEYVVISYTWGRWKLRTREQDTDVKGGYWKVPANQLFTRGDLDTAVRKIGKGRHVWLDVLCIPQIDGDHEHGVEISKQGEIFRSASEAAVWLCSGGEDTLAEICSWVPDEPQMVDPDVLQTPNLLDARAGTADLSETRRRLHLIISLTTDVPWTTSLWTLQEAALRLDAVFHDKRGDRILHKQSQTPLTVRHLVRTLSYIRTALQRIAEPGNQLSILEYPENMHATEADIDAWFRATDAVNRINLHNLMSMNAGQLLLTSSHRTCKRLHDRVYGIMGAIGVTIPVDYTKDPVEVMNSFLVELHNAFPAEMQSFHRDQAMRPKLRPWLADEDSAELGIIRQLQPPLSRPFSGVSLMGDLIVKELLLLSKRGIDDLAMRFLSETVLPAFDNYAFSQITEGVISAKTCDSTGRESYVRACIILRFLSTRVQLGLVPLGSVKGLEDMGWTCMYLLVGLENSDSVGARRFRRLGILLLTEEMTLETAHGEFHIY</sequence>
<feature type="domain" description="Heterokaryon incompatibility" evidence="1">
    <location>
        <begin position="98"/>
        <end position="257"/>
    </location>
</feature>
<organism evidence="2 3">
    <name type="scientific">Aspergillus brasiliensis (strain CBS 101740 / IMI 381727 / IBT 21946)</name>
    <dbReference type="NCBI Taxonomy" id="767769"/>
    <lineage>
        <taxon>Eukaryota</taxon>
        <taxon>Fungi</taxon>
        <taxon>Dikarya</taxon>
        <taxon>Ascomycota</taxon>
        <taxon>Pezizomycotina</taxon>
        <taxon>Eurotiomycetes</taxon>
        <taxon>Eurotiomycetidae</taxon>
        <taxon>Eurotiales</taxon>
        <taxon>Aspergillaceae</taxon>
        <taxon>Aspergillus</taxon>
        <taxon>Aspergillus subgen. Circumdati</taxon>
    </lineage>
</organism>